<gene>
    <name evidence="4" type="ORF">F4692_002027</name>
</gene>
<evidence type="ECO:0000256" key="2">
    <source>
        <dbReference type="SAM" id="Phobius"/>
    </source>
</evidence>
<dbReference type="Pfam" id="PF18915">
    <property type="entry name" value="DUF5667"/>
    <property type="match status" value="1"/>
</dbReference>
<dbReference type="EMBL" id="JACCBW010000002">
    <property type="protein sequence ID" value="NYE36894.1"/>
    <property type="molecule type" value="Genomic_DNA"/>
</dbReference>
<feature type="transmembrane region" description="Helical" evidence="2">
    <location>
        <begin position="95"/>
        <end position="114"/>
    </location>
</feature>
<protein>
    <recommendedName>
        <fullName evidence="3">DUF5667 domain-containing protein</fullName>
    </recommendedName>
</protein>
<name>A0A7Y9H479_9ACTN</name>
<evidence type="ECO:0000313" key="5">
    <source>
        <dbReference type="Proteomes" id="UP000549911"/>
    </source>
</evidence>
<evidence type="ECO:0000259" key="3">
    <source>
        <dbReference type="Pfam" id="PF18915"/>
    </source>
</evidence>
<dbReference type="AlphaFoldDB" id="A0A7Y9H479"/>
<sequence>MTPPFSARRRADEFEALLSRGPDAPLTERDAAQFAALLEVVSDLRALPDVAPRAEFTSSLRERLMAEADTVLVSQPAAPQRLALPATSRSRNRRLGALLGGAALVGTAATMAVASQTALPGESLYGVKRGIESAEVRLAPDDAARGRTLLAQADTRLTELEELAAGEVAGREELIPDTLDSFTQQSTDGVRSLIDSYESGGSDREAQAARDFTARSMERLDELQGQVPESAREQLVAAGLTLSDLDQEVSSVCVSCAGGITVVPDFLLTSAPQDLMSGLDVDGVQLEGAPISGQDLTGITVPQALAPEQVLPTKNPTPGLPTPSSLAPTQNQAPSPTPTPTQPVKPSPTSPVKDVTQDVTQDITKGLDDTVTTVTNTTSDLASQLNGVTGGALGGLTSGVDNATGGLIGEVTGTLDGATGGLLGNATGGLLPGTGR</sequence>
<keyword evidence="2" id="KW-0812">Transmembrane</keyword>
<evidence type="ECO:0000256" key="1">
    <source>
        <dbReference type="SAM" id="MobiDB-lite"/>
    </source>
</evidence>
<feature type="compositionally biased region" description="Pro residues" evidence="1">
    <location>
        <begin position="335"/>
        <end position="349"/>
    </location>
</feature>
<reference evidence="4 5" key="1">
    <citation type="submission" date="2020-07" db="EMBL/GenBank/DDBJ databases">
        <authorList>
            <person name="Partida-Martinez L."/>
            <person name="Huntemann M."/>
            <person name="Clum A."/>
            <person name="Wang J."/>
            <person name="Palaniappan K."/>
            <person name="Ritter S."/>
            <person name="Chen I.-M."/>
            <person name="Stamatis D."/>
            <person name="Reddy T."/>
            <person name="O'Malley R."/>
            <person name="Daum C."/>
            <person name="Shapiro N."/>
            <person name="Ivanova N."/>
            <person name="Kyrpides N."/>
            <person name="Woyke T."/>
        </authorList>
    </citation>
    <scope>NUCLEOTIDE SEQUENCE [LARGE SCALE GENOMIC DNA]</scope>
    <source>
        <strain evidence="4 5">AT2.17</strain>
    </source>
</reference>
<feature type="region of interest" description="Disordered" evidence="1">
    <location>
        <begin position="310"/>
        <end position="355"/>
    </location>
</feature>
<dbReference type="RefSeq" id="WP_179619512.1">
    <property type="nucleotide sequence ID" value="NZ_JACCBW010000002.1"/>
</dbReference>
<reference evidence="4 5" key="2">
    <citation type="submission" date="2020-08" db="EMBL/GenBank/DDBJ databases">
        <title>The Agave Microbiome: Exploring the role of microbial communities in plant adaptations to desert environments.</title>
        <authorList>
            <person name="Partida-Martinez L.P."/>
        </authorList>
    </citation>
    <scope>NUCLEOTIDE SEQUENCE [LARGE SCALE GENOMIC DNA]</scope>
    <source>
        <strain evidence="4 5">AT2.17</strain>
    </source>
</reference>
<keyword evidence="5" id="KW-1185">Reference proteome</keyword>
<comment type="caution">
    <text evidence="4">The sequence shown here is derived from an EMBL/GenBank/DDBJ whole genome shotgun (WGS) entry which is preliminary data.</text>
</comment>
<accession>A0A7Y9H479</accession>
<keyword evidence="2" id="KW-1133">Transmembrane helix</keyword>
<feature type="compositionally biased region" description="Polar residues" evidence="1">
    <location>
        <begin position="312"/>
        <end position="327"/>
    </location>
</feature>
<dbReference type="Proteomes" id="UP000549911">
    <property type="component" value="Unassembled WGS sequence"/>
</dbReference>
<proteinExistence type="predicted"/>
<dbReference type="InterPro" id="IPR043725">
    <property type="entry name" value="DUF5667"/>
</dbReference>
<feature type="domain" description="DUF5667" evidence="3">
    <location>
        <begin position="118"/>
        <end position="229"/>
    </location>
</feature>
<organism evidence="4 5">
    <name type="scientific">Nocardioides cavernae</name>
    <dbReference type="NCBI Taxonomy" id="1921566"/>
    <lineage>
        <taxon>Bacteria</taxon>
        <taxon>Bacillati</taxon>
        <taxon>Actinomycetota</taxon>
        <taxon>Actinomycetes</taxon>
        <taxon>Propionibacteriales</taxon>
        <taxon>Nocardioidaceae</taxon>
        <taxon>Nocardioides</taxon>
    </lineage>
</organism>
<evidence type="ECO:0000313" key="4">
    <source>
        <dbReference type="EMBL" id="NYE36894.1"/>
    </source>
</evidence>
<keyword evidence="2" id="KW-0472">Membrane</keyword>